<dbReference type="InterPro" id="IPR038765">
    <property type="entry name" value="Papain-like_cys_pep_sf"/>
</dbReference>
<dbReference type="PANTHER" id="PTHR10363">
    <property type="entry name" value="BLEOMYCIN HYDROLASE"/>
    <property type="match status" value="1"/>
</dbReference>
<dbReference type="GO" id="GO:0043418">
    <property type="term" value="P:homocysteine catabolic process"/>
    <property type="evidence" value="ECO:0007669"/>
    <property type="project" value="TreeGrafter"/>
</dbReference>
<evidence type="ECO:0000256" key="1">
    <source>
        <dbReference type="ARBA" id="ARBA00004496"/>
    </source>
</evidence>
<feature type="non-terminal residue" evidence="5">
    <location>
        <position position="91"/>
    </location>
</feature>
<dbReference type="PANTHER" id="PTHR10363:SF2">
    <property type="entry name" value="BLEOMYCIN HYDROLASE"/>
    <property type="match status" value="1"/>
</dbReference>
<dbReference type="Pfam" id="PF03051">
    <property type="entry name" value="Peptidase_C1_2"/>
    <property type="match status" value="1"/>
</dbReference>
<dbReference type="SUPFAM" id="SSF54001">
    <property type="entry name" value="Cysteine proteinases"/>
    <property type="match status" value="1"/>
</dbReference>
<organism evidence="5 6">
    <name type="scientific">Ligilactobacillus salivarius</name>
    <dbReference type="NCBI Taxonomy" id="1624"/>
    <lineage>
        <taxon>Bacteria</taxon>
        <taxon>Bacillati</taxon>
        <taxon>Bacillota</taxon>
        <taxon>Bacilli</taxon>
        <taxon>Lactobacillales</taxon>
        <taxon>Lactobacillaceae</taxon>
        <taxon>Ligilactobacillus</taxon>
    </lineage>
</organism>
<dbReference type="InterPro" id="IPR025660">
    <property type="entry name" value="Pept_his_AS"/>
</dbReference>
<gene>
    <name evidence="5" type="ORF">GKC34_14030</name>
</gene>
<dbReference type="GO" id="GO:0006508">
    <property type="term" value="P:proteolysis"/>
    <property type="evidence" value="ECO:0007669"/>
    <property type="project" value="UniProtKB-KW"/>
</dbReference>
<keyword evidence="2" id="KW-0645">Protease</keyword>
<dbReference type="Proteomes" id="UP000437575">
    <property type="component" value="Unassembled WGS sequence"/>
</dbReference>
<dbReference type="EMBL" id="WKKZ01001360">
    <property type="protein sequence ID" value="MSE06799.1"/>
    <property type="molecule type" value="Genomic_DNA"/>
</dbReference>
<name>A0A6A8LY84_9LACO</name>
<dbReference type="PROSITE" id="PS00639">
    <property type="entry name" value="THIOL_PROTEASE_HIS"/>
    <property type="match status" value="1"/>
</dbReference>
<comment type="subcellular location">
    <subcellularLocation>
        <location evidence="1">Cytoplasm</location>
    </subcellularLocation>
</comment>
<reference evidence="5 6" key="1">
    <citation type="submission" date="2019-11" db="EMBL/GenBank/DDBJ databases">
        <title>Draft Genome Sequence of Plant Growth-Promoting Rhizosphere-Associated Bacteria.</title>
        <authorList>
            <person name="Vasilyev I.Y."/>
            <person name="Radchenko V."/>
            <person name="Ilnitskaya E.V."/>
        </authorList>
    </citation>
    <scope>NUCLEOTIDE SEQUENCE [LARGE SCALE GENOMIC DNA]</scope>
    <source>
        <strain evidence="5 6">VRA_1sq_f</strain>
    </source>
</reference>
<accession>A0A6A8LY84</accession>
<keyword evidence="4" id="KW-0788">Thiol protease</keyword>
<dbReference type="Gene3D" id="3.90.70.10">
    <property type="entry name" value="Cysteine proteinases"/>
    <property type="match status" value="1"/>
</dbReference>
<proteinExistence type="predicted"/>
<evidence type="ECO:0000256" key="4">
    <source>
        <dbReference type="ARBA" id="ARBA00022807"/>
    </source>
</evidence>
<feature type="non-terminal residue" evidence="5">
    <location>
        <position position="1"/>
    </location>
</feature>
<dbReference type="AlphaFoldDB" id="A0A6A8LY84"/>
<sequence length="91" mass="10508">ELAIEQLRENNPIWFGNDVLEDSDRKNGYLMSDLYQYDKLFGIDSKMTKGLRLDYKQAELSHAMTITGINLVQGQPNRWKVENSWGEDVGV</sequence>
<evidence type="ECO:0000256" key="3">
    <source>
        <dbReference type="ARBA" id="ARBA00022801"/>
    </source>
</evidence>
<dbReference type="GO" id="GO:0009636">
    <property type="term" value="P:response to toxic substance"/>
    <property type="evidence" value="ECO:0007669"/>
    <property type="project" value="TreeGrafter"/>
</dbReference>
<protein>
    <submittedName>
        <fullName evidence="5">Aminopeptidase</fullName>
    </submittedName>
</protein>
<dbReference type="InterPro" id="IPR004134">
    <property type="entry name" value="Peptidase_C1B"/>
</dbReference>
<dbReference type="GO" id="GO:0070005">
    <property type="term" value="F:cysteine-type aminopeptidase activity"/>
    <property type="evidence" value="ECO:0007669"/>
    <property type="project" value="InterPro"/>
</dbReference>
<comment type="caution">
    <text evidence="5">The sequence shown here is derived from an EMBL/GenBank/DDBJ whole genome shotgun (WGS) entry which is preliminary data.</text>
</comment>
<dbReference type="GO" id="GO:0005737">
    <property type="term" value="C:cytoplasm"/>
    <property type="evidence" value="ECO:0007669"/>
    <property type="project" value="UniProtKB-SubCell"/>
</dbReference>
<keyword evidence="5" id="KW-0031">Aminopeptidase</keyword>
<evidence type="ECO:0000313" key="6">
    <source>
        <dbReference type="Proteomes" id="UP000437575"/>
    </source>
</evidence>
<keyword evidence="3" id="KW-0378">Hydrolase</keyword>
<evidence type="ECO:0000313" key="5">
    <source>
        <dbReference type="EMBL" id="MSE06799.1"/>
    </source>
</evidence>
<evidence type="ECO:0000256" key="2">
    <source>
        <dbReference type="ARBA" id="ARBA00022670"/>
    </source>
</evidence>